<dbReference type="InterPro" id="IPR044742">
    <property type="entry name" value="DEAD/DEAH_RhlB"/>
</dbReference>
<dbReference type="Pfam" id="PF00270">
    <property type="entry name" value="DEAD"/>
    <property type="match status" value="1"/>
</dbReference>
<evidence type="ECO:0000259" key="13">
    <source>
        <dbReference type="PROSITE" id="PS51192"/>
    </source>
</evidence>
<dbReference type="GO" id="GO:0033592">
    <property type="term" value="F:RNA strand annealing activity"/>
    <property type="evidence" value="ECO:0007669"/>
    <property type="project" value="TreeGrafter"/>
</dbReference>
<keyword evidence="4 11" id="KW-0378">Hydrolase</keyword>
<dbReference type="GO" id="GO:0016787">
    <property type="term" value="F:hydrolase activity"/>
    <property type="evidence" value="ECO:0007669"/>
    <property type="project" value="UniProtKB-KW"/>
</dbReference>
<organism evidence="16 17">
    <name type="scientific">Desulfosporosinus youngiae DSM 17734</name>
    <dbReference type="NCBI Taxonomy" id="768710"/>
    <lineage>
        <taxon>Bacteria</taxon>
        <taxon>Bacillati</taxon>
        <taxon>Bacillota</taxon>
        <taxon>Clostridia</taxon>
        <taxon>Eubacteriales</taxon>
        <taxon>Desulfitobacteriaceae</taxon>
        <taxon>Desulfosporosinus</taxon>
    </lineage>
</organism>
<dbReference type="PANTHER" id="PTHR47963">
    <property type="entry name" value="DEAD-BOX ATP-DEPENDENT RNA HELICASE 47, MITOCHONDRIAL"/>
    <property type="match status" value="1"/>
</dbReference>
<evidence type="ECO:0000259" key="14">
    <source>
        <dbReference type="PROSITE" id="PS51194"/>
    </source>
</evidence>
<keyword evidence="2" id="KW-0963">Cytoplasm</keyword>
<sequence>MATFTDLNLSESVMRSIINMGFEETTPVQEQTIPIAMEGRDLIGQAQTGTGKTAAYGIPLVERLVGQAEHIQGIVLAPTRELAVQVAEELNKIGQFKRIHALPIYGGQGIDWQIRALKKRPHIIVATPGRLMDHMRRKTIRLNDIKIVVLDEADEMLNMGFLDDIETILKEVPEERQTLLFSATMPRQIQAIAQRFMKEPQLISIKATGVTVSDIEQHYIEVTERLKFDVLSRILDIQSPDLSIVFARTKRRVDEIAEALSKRGYSAEGIHGDLTQSKRDSVLRQFKDGTIEVLVATDVAARGLDISGVTHVFNFDIPQDPESYVHRVGRTGRAGKSGLAITLVTPREIGMLRLIESVIKRRIVRKPIPTVVEAVQGQQRLTMTEILRVIAEEDIEKYKGVAEELLAENDSVTLLSAALKIITKEPDNVEVRLTEAAPVRVRSMGNRRNMGNNARPHQGYHRDGYGPKTDTWSRRKSNDFRGGSGGRGRDSMRNG</sequence>
<feature type="domain" description="Helicase ATP-binding" evidence="13">
    <location>
        <begin position="33"/>
        <end position="203"/>
    </location>
</feature>
<dbReference type="InterPro" id="IPR027417">
    <property type="entry name" value="P-loop_NTPase"/>
</dbReference>
<dbReference type="STRING" id="768710.DesyoDRAFT_5034"/>
<dbReference type="InterPro" id="IPR014014">
    <property type="entry name" value="RNA_helicase_DEAD_Q_motif"/>
</dbReference>
<dbReference type="GO" id="GO:0005840">
    <property type="term" value="C:ribosome"/>
    <property type="evidence" value="ECO:0007669"/>
    <property type="project" value="TreeGrafter"/>
</dbReference>
<evidence type="ECO:0000256" key="9">
    <source>
        <dbReference type="ARBA" id="ARBA00067932"/>
    </source>
</evidence>
<dbReference type="PANTHER" id="PTHR47963:SF5">
    <property type="entry name" value="DEAD-BOX ATP-DEPENDENT RNA HELICASE CSHA"/>
    <property type="match status" value="1"/>
</dbReference>
<keyword evidence="17" id="KW-1185">Reference proteome</keyword>
<dbReference type="PROSITE" id="PS51195">
    <property type="entry name" value="Q_MOTIF"/>
    <property type="match status" value="1"/>
</dbReference>
<feature type="domain" description="DEAD-box RNA helicase Q" evidence="15">
    <location>
        <begin position="2"/>
        <end position="30"/>
    </location>
</feature>
<dbReference type="Gene3D" id="3.40.50.300">
    <property type="entry name" value="P-loop containing nucleotide triphosphate hydrolases"/>
    <property type="match status" value="2"/>
</dbReference>
<dbReference type="SMART" id="SM00487">
    <property type="entry name" value="DEXDc"/>
    <property type="match status" value="1"/>
</dbReference>
<dbReference type="EMBL" id="CM001441">
    <property type="protein sequence ID" value="EHQ91969.1"/>
    <property type="molecule type" value="Genomic_DNA"/>
</dbReference>
<dbReference type="GO" id="GO:0003724">
    <property type="term" value="F:RNA helicase activity"/>
    <property type="evidence" value="ECO:0007669"/>
    <property type="project" value="UniProtKB-EC"/>
</dbReference>
<dbReference type="OrthoDB" id="9805696at2"/>
<evidence type="ECO:0000256" key="1">
    <source>
        <dbReference type="ARBA" id="ARBA00012552"/>
    </source>
</evidence>
<dbReference type="PROSITE" id="PS00039">
    <property type="entry name" value="DEAD_ATP_HELICASE"/>
    <property type="match status" value="1"/>
</dbReference>
<dbReference type="CDD" id="cd18787">
    <property type="entry name" value="SF2_C_DEAD"/>
    <property type="match status" value="1"/>
</dbReference>
<evidence type="ECO:0000256" key="12">
    <source>
        <dbReference type="SAM" id="MobiDB-lite"/>
    </source>
</evidence>
<keyword evidence="5 11" id="KW-0347">Helicase</keyword>
<dbReference type="SUPFAM" id="SSF52540">
    <property type="entry name" value="P-loop containing nucleoside triphosphate hydrolases"/>
    <property type="match status" value="1"/>
</dbReference>
<evidence type="ECO:0000256" key="8">
    <source>
        <dbReference type="ARBA" id="ARBA00047984"/>
    </source>
</evidence>
<dbReference type="RefSeq" id="WP_007787136.1">
    <property type="nucleotide sequence ID" value="NZ_CM001441.1"/>
</dbReference>
<dbReference type="GO" id="GO:0005829">
    <property type="term" value="C:cytosol"/>
    <property type="evidence" value="ECO:0007669"/>
    <property type="project" value="TreeGrafter"/>
</dbReference>
<dbReference type="Proteomes" id="UP000005104">
    <property type="component" value="Chromosome"/>
</dbReference>
<evidence type="ECO:0000256" key="11">
    <source>
        <dbReference type="RuleBase" id="RU000492"/>
    </source>
</evidence>
<evidence type="ECO:0000259" key="15">
    <source>
        <dbReference type="PROSITE" id="PS51195"/>
    </source>
</evidence>
<dbReference type="EC" id="3.6.4.13" evidence="1"/>
<dbReference type="FunFam" id="3.40.50.300:FF:000108">
    <property type="entry name" value="ATP-dependent RNA helicase RhlE"/>
    <property type="match status" value="1"/>
</dbReference>
<reference evidence="16 17" key="1">
    <citation type="submission" date="2011-11" db="EMBL/GenBank/DDBJ databases">
        <title>The Noncontiguous Finished genome of Desulfosporosinus youngiae DSM 17734.</title>
        <authorList>
            <consortium name="US DOE Joint Genome Institute (JGI-PGF)"/>
            <person name="Lucas S."/>
            <person name="Han J."/>
            <person name="Lapidus A."/>
            <person name="Cheng J.-F."/>
            <person name="Goodwin L."/>
            <person name="Pitluck S."/>
            <person name="Peters L."/>
            <person name="Ovchinnikova G."/>
            <person name="Lu M."/>
            <person name="Land M.L."/>
            <person name="Hauser L."/>
            <person name="Pester M."/>
            <person name="Spring S."/>
            <person name="Ollivier B."/>
            <person name="Rattei T."/>
            <person name="Klenk H.-P."/>
            <person name="Wagner M."/>
            <person name="Loy A."/>
            <person name="Woyke T.J."/>
        </authorList>
    </citation>
    <scope>NUCLEOTIDE SEQUENCE [LARGE SCALE GENOMIC DNA]</scope>
    <source>
        <strain evidence="16 17">DSM 17734</strain>
    </source>
</reference>
<dbReference type="HOGENOM" id="CLU_003041_21_0_9"/>
<feature type="domain" description="Helicase C-terminal" evidence="14">
    <location>
        <begin position="214"/>
        <end position="376"/>
    </location>
</feature>
<dbReference type="PROSITE" id="PS51194">
    <property type="entry name" value="HELICASE_CTER"/>
    <property type="match status" value="1"/>
</dbReference>
<accession>H5XZJ5</accession>
<comment type="similarity">
    <text evidence="7 11">Belongs to the DEAD box helicase family.</text>
</comment>
<evidence type="ECO:0000256" key="7">
    <source>
        <dbReference type="ARBA" id="ARBA00038437"/>
    </source>
</evidence>
<keyword evidence="6 11" id="KW-0067">ATP-binding</keyword>
<dbReference type="GO" id="GO:0009409">
    <property type="term" value="P:response to cold"/>
    <property type="evidence" value="ECO:0007669"/>
    <property type="project" value="TreeGrafter"/>
</dbReference>
<feature type="short sequence motif" description="Q motif" evidence="10">
    <location>
        <begin position="2"/>
        <end position="30"/>
    </location>
</feature>
<evidence type="ECO:0000256" key="5">
    <source>
        <dbReference type="ARBA" id="ARBA00022806"/>
    </source>
</evidence>
<dbReference type="PROSITE" id="PS51192">
    <property type="entry name" value="HELICASE_ATP_BIND_1"/>
    <property type="match status" value="1"/>
</dbReference>
<gene>
    <name evidence="16" type="ORF">DesyoDRAFT_5034</name>
</gene>
<feature type="region of interest" description="Disordered" evidence="12">
    <location>
        <begin position="445"/>
        <end position="495"/>
    </location>
</feature>
<feature type="compositionally biased region" description="Basic and acidic residues" evidence="12">
    <location>
        <begin position="460"/>
        <end position="479"/>
    </location>
</feature>
<dbReference type="Pfam" id="PF00271">
    <property type="entry name" value="Helicase_C"/>
    <property type="match status" value="1"/>
</dbReference>
<dbReference type="GO" id="GO:0005524">
    <property type="term" value="F:ATP binding"/>
    <property type="evidence" value="ECO:0007669"/>
    <property type="project" value="UniProtKB-KW"/>
</dbReference>
<dbReference type="eggNOG" id="COG0513">
    <property type="taxonomic scope" value="Bacteria"/>
</dbReference>
<evidence type="ECO:0000313" key="16">
    <source>
        <dbReference type="EMBL" id="EHQ91969.1"/>
    </source>
</evidence>
<evidence type="ECO:0000256" key="4">
    <source>
        <dbReference type="ARBA" id="ARBA00022801"/>
    </source>
</evidence>
<evidence type="ECO:0000256" key="3">
    <source>
        <dbReference type="ARBA" id="ARBA00022741"/>
    </source>
</evidence>
<evidence type="ECO:0000313" key="17">
    <source>
        <dbReference type="Proteomes" id="UP000005104"/>
    </source>
</evidence>
<dbReference type="CDD" id="cd00268">
    <property type="entry name" value="DEADc"/>
    <property type="match status" value="1"/>
</dbReference>
<dbReference type="InterPro" id="IPR014001">
    <property type="entry name" value="Helicase_ATP-bd"/>
</dbReference>
<keyword evidence="3 11" id="KW-0547">Nucleotide-binding</keyword>
<name>H5XZJ5_9FIRM</name>
<dbReference type="InterPro" id="IPR050547">
    <property type="entry name" value="DEAD_box_RNA_helicases"/>
</dbReference>
<dbReference type="InterPro" id="IPR001650">
    <property type="entry name" value="Helicase_C-like"/>
</dbReference>
<proteinExistence type="inferred from homology"/>
<evidence type="ECO:0000256" key="6">
    <source>
        <dbReference type="ARBA" id="ARBA00022840"/>
    </source>
</evidence>
<dbReference type="InterPro" id="IPR011545">
    <property type="entry name" value="DEAD/DEAH_box_helicase_dom"/>
</dbReference>
<protein>
    <recommendedName>
        <fullName evidence="9">ATP-dependent RNA helicase CshA</fullName>
        <ecNumber evidence="1">3.6.4.13</ecNumber>
    </recommendedName>
</protein>
<comment type="catalytic activity">
    <reaction evidence="8">
        <text>ATP + H2O = ADP + phosphate + H(+)</text>
        <dbReference type="Rhea" id="RHEA:13065"/>
        <dbReference type="ChEBI" id="CHEBI:15377"/>
        <dbReference type="ChEBI" id="CHEBI:15378"/>
        <dbReference type="ChEBI" id="CHEBI:30616"/>
        <dbReference type="ChEBI" id="CHEBI:43474"/>
        <dbReference type="ChEBI" id="CHEBI:456216"/>
        <dbReference type="EC" id="3.6.4.13"/>
    </reaction>
</comment>
<evidence type="ECO:0000256" key="10">
    <source>
        <dbReference type="PROSITE-ProRule" id="PRU00552"/>
    </source>
</evidence>
<dbReference type="SMART" id="SM00490">
    <property type="entry name" value="HELICc"/>
    <property type="match status" value="1"/>
</dbReference>
<evidence type="ECO:0000256" key="2">
    <source>
        <dbReference type="ARBA" id="ARBA00022490"/>
    </source>
</evidence>
<dbReference type="AlphaFoldDB" id="H5XZJ5"/>
<dbReference type="InterPro" id="IPR000629">
    <property type="entry name" value="RNA-helicase_DEAD-box_CS"/>
</dbReference>